<evidence type="ECO:0000259" key="2">
    <source>
        <dbReference type="Pfam" id="PF05569"/>
    </source>
</evidence>
<dbReference type="eggNOG" id="COG4219">
    <property type="taxonomic scope" value="Bacteria"/>
</dbReference>
<gene>
    <name evidence="3" type="ordered locus">TERTU_3883</name>
</gene>
<keyword evidence="1" id="KW-1133">Transmembrane helix</keyword>
<dbReference type="PANTHER" id="PTHR34978">
    <property type="entry name" value="POSSIBLE SENSOR-TRANSDUCER PROTEIN BLAR"/>
    <property type="match status" value="1"/>
</dbReference>
<feature type="domain" description="Peptidase M56" evidence="2">
    <location>
        <begin position="39"/>
        <end position="255"/>
    </location>
</feature>
<dbReference type="CDD" id="cd07341">
    <property type="entry name" value="M56_BlaR1_MecR1_like"/>
    <property type="match status" value="1"/>
</dbReference>
<dbReference type="RefSeq" id="WP_015820261.1">
    <property type="nucleotide sequence ID" value="NC_012997.1"/>
</dbReference>
<feature type="transmembrane region" description="Helical" evidence="1">
    <location>
        <begin position="12"/>
        <end position="38"/>
    </location>
</feature>
<dbReference type="Pfam" id="PF05569">
    <property type="entry name" value="Peptidase_M56"/>
    <property type="match status" value="1"/>
</dbReference>
<dbReference type="InterPro" id="IPR052173">
    <property type="entry name" value="Beta-lactam_resp_regulator"/>
</dbReference>
<proteinExistence type="predicted"/>
<protein>
    <submittedName>
        <fullName evidence="3">Peptidase</fullName>
    </submittedName>
</protein>
<evidence type="ECO:0000313" key="3">
    <source>
        <dbReference type="EMBL" id="ACR14145.1"/>
    </source>
</evidence>
<dbReference type="Gene3D" id="3.30.2010.10">
    <property type="entry name" value="Metalloproteases ('zincins'), catalytic domain"/>
    <property type="match status" value="1"/>
</dbReference>
<sequence>MATLQSMLDPNLIYAAAWALIHSLWQSAMVALLLAAWLHFNQARSARVRYLVSCFALCACVSVLATSFWQLFNGAVSAQIDVVGVNLLETNGIWHQTYSALNPHLHTLVICWLVGFVIHALADLANIAYSWRLRVQAVPTANEWQVITDGLRNTLAIKQTVRLLESPAVSSLCTMGHWRPVILLPLGLLTQLPREQLEALLLHELAHIRRHDYLVNLLQSVFRHLLFFNPAVLWICRQIDQERENACDDIAITYCGNPKHFAAGLANIAEINLHQRAVLAARGRKNLLLARIQRLFTPAAGESRIAERLSAVCCAAGLAIAINVNAADIAPREAVATPNASTALTVATATAELPKPLLAKPLPTANEPAAVQRIATTQAAPVAAPQATSAIAEPRAVPPAAPVAETAARHYQHLQLAQAPMPKPEVAIKARAPTLSPVKVPEFNELMLAETFNLPLARKIAIEPVAVHFADIWLKRFQAKTSTSYQEQISRTYAAELTKSLQKAFRAEGWTVVDSKDSGAIHLQAALIDLYIFAPETPGIKQTIIAQAGQAGIRMALKAPDGATFMTLEDHRNTEDASSGPSVANRATNLHYFKKLMESWAGSAATYTEQVTALVEQQRK</sequence>
<dbReference type="HOGENOM" id="CLU_440691_0_0_6"/>
<dbReference type="EMBL" id="CP001614">
    <property type="protein sequence ID" value="ACR14145.1"/>
    <property type="molecule type" value="Genomic_DNA"/>
</dbReference>
<keyword evidence="1" id="KW-0472">Membrane</keyword>
<accession>C5BT32</accession>
<dbReference type="STRING" id="377629.TERTU_3883"/>
<organism evidence="3 4">
    <name type="scientific">Teredinibacter turnerae (strain ATCC 39867 / T7901)</name>
    <dbReference type="NCBI Taxonomy" id="377629"/>
    <lineage>
        <taxon>Bacteria</taxon>
        <taxon>Pseudomonadati</taxon>
        <taxon>Pseudomonadota</taxon>
        <taxon>Gammaproteobacteria</taxon>
        <taxon>Cellvibrionales</taxon>
        <taxon>Cellvibrionaceae</taxon>
        <taxon>Teredinibacter</taxon>
    </lineage>
</organism>
<dbReference type="OrthoDB" id="15218at2"/>
<reference evidence="3 4" key="1">
    <citation type="journal article" date="2009" name="PLoS ONE">
        <title>The complete genome of Teredinibacter turnerae T7901: an intracellular endosymbiont of marine wood-boring bivalves (shipworms).</title>
        <authorList>
            <person name="Yang J.C."/>
            <person name="Madupu R."/>
            <person name="Durkin A.S."/>
            <person name="Ekborg N.A."/>
            <person name="Pedamallu C.S."/>
            <person name="Hostetler J.B."/>
            <person name="Radune D."/>
            <person name="Toms B.S."/>
            <person name="Henrissat B."/>
            <person name="Coutinho P.M."/>
            <person name="Schwarz S."/>
            <person name="Field L."/>
            <person name="Trindade-Silva A.E."/>
            <person name="Soares C.A.G."/>
            <person name="Elshahawi S."/>
            <person name="Hanora A."/>
            <person name="Schmidt E.W."/>
            <person name="Haygood M.G."/>
            <person name="Posfai J."/>
            <person name="Benner J."/>
            <person name="Madinger C."/>
            <person name="Nove J."/>
            <person name="Anton B."/>
            <person name="Chaudhary K."/>
            <person name="Foster J."/>
            <person name="Holman A."/>
            <person name="Kumar S."/>
            <person name="Lessard P.A."/>
            <person name="Luyten Y.A."/>
            <person name="Slatko B."/>
            <person name="Wood N."/>
            <person name="Wu B."/>
            <person name="Teplitski M."/>
            <person name="Mougous J.D."/>
            <person name="Ward N."/>
            <person name="Eisen J.A."/>
            <person name="Badger J.H."/>
            <person name="Distel D.L."/>
        </authorList>
    </citation>
    <scope>NUCLEOTIDE SEQUENCE [LARGE SCALE GENOMIC DNA]</scope>
    <source>
        <strain evidence="4">ATCC 39867 / T7901</strain>
    </source>
</reference>
<dbReference type="InterPro" id="IPR008756">
    <property type="entry name" value="Peptidase_M56"/>
</dbReference>
<dbReference type="Proteomes" id="UP000009080">
    <property type="component" value="Chromosome"/>
</dbReference>
<keyword evidence="1" id="KW-0812">Transmembrane</keyword>
<name>C5BT32_TERTT</name>
<dbReference type="PANTHER" id="PTHR34978:SF3">
    <property type="entry name" value="SLR0241 PROTEIN"/>
    <property type="match status" value="1"/>
</dbReference>
<dbReference type="AlphaFoldDB" id="C5BT32"/>
<evidence type="ECO:0000256" key="1">
    <source>
        <dbReference type="SAM" id="Phobius"/>
    </source>
</evidence>
<dbReference type="KEGG" id="ttu:TERTU_3883"/>
<evidence type="ECO:0000313" key="4">
    <source>
        <dbReference type="Proteomes" id="UP000009080"/>
    </source>
</evidence>
<feature type="transmembrane region" description="Helical" evidence="1">
    <location>
        <begin position="50"/>
        <end position="72"/>
    </location>
</feature>
<keyword evidence="4" id="KW-1185">Reference proteome</keyword>